<dbReference type="InterPro" id="IPR013762">
    <property type="entry name" value="Integrase-like_cat_sf"/>
</dbReference>
<feature type="domain" description="Core-binding (CB)" evidence="5">
    <location>
        <begin position="87"/>
        <end position="171"/>
    </location>
</feature>
<dbReference type="CDD" id="cd01189">
    <property type="entry name" value="INT_ICEBs1_C_like"/>
    <property type="match status" value="1"/>
</dbReference>
<dbReference type="PANTHER" id="PTHR30349:SF91">
    <property type="entry name" value="INTA PROTEIN"/>
    <property type="match status" value="1"/>
</dbReference>
<dbReference type="GO" id="GO:0015074">
    <property type="term" value="P:DNA integration"/>
    <property type="evidence" value="ECO:0007669"/>
    <property type="project" value="InterPro"/>
</dbReference>
<dbReference type="GO" id="GO:0006310">
    <property type="term" value="P:DNA recombination"/>
    <property type="evidence" value="ECO:0007669"/>
    <property type="project" value="UniProtKB-KW"/>
</dbReference>
<accession>A0A1H6LCP2</accession>
<dbReference type="Pfam" id="PF00589">
    <property type="entry name" value="Phage_integrase"/>
    <property type="match status" value="1"/>
</dbReference>
<reference evidence="6 7" key="1">
    <citation type="submission" date="2016-10" db="EMBL/GenBank/DDBJ databases">
        <authorList>
            <person name="de Groot N.N."/>
        </authorList>
    </citation>
    <scope>NUCLEOTIDE SEQUENCE [LARGE SCALE GENOMIC DNA]</scope>
    <source>
        <strain evidence="6 7">YAD2003</strain>
    </source>
</reference>
<gene>
    <name evidence="6" type="ORF">SAMN02910265_03083</name>
</gene>
<evidence type="ECO:0000313" key="7">
    <source>
        <dbReference type="Proteomes" id="UP000183190"/>
    </source>
</evidence>
<keyword evidence="2" id="KW-0233">DNA recombination</keyword>
<dbReference type="AlphaFoldDB" id="A0A1H6LCP2"/>
<dbReference type="InterPro" id="IPR002104">
    <property type="entry name" value="Integrase_catalytic"/>
</dbReference>
<dbReference type="InterPro" id="IPR050090">
    <property type="entry name" value="Tyrosine_recombinase_XerCD"/>
</dbReference>
<dbReference type="SUPFAM" id="SSF56349">
    <property type="entry name" value="DNA breaking-rejoining enzymes"/>
    <property type="match status" value="1"/>
</dbReference>
<sequence>MKNVTGSLQTKRGKYYAVLNLYDHTGKRKQKWVSTGYEIRGNKKAAKAFLDELLVAYNKKQQAALKVISKMKHPEQFIKEQSRIMALPLFLYIEEWIDHSSVKLQPTTIDGYRQLCNGRIRTFFESRGTIVYDLTGEDLNEFYAYLTRQGLKGASQQRYHGLIHSAYSFLMKHQYIDSNPCDFADRPKAEKYRGAYYNQSELTELFRAAKESTIYIPVLLAAYYGLRRSEVLGIKWSNIDFGNGTIRIAHKVVEQKVDGKYQTVGHDKMKTESSNRILPLMKEVAMALRRLKLHQDEQRRLCGNSYVHEYDDYVCVNEIGQLLRPNYVTAKFSELLKENGLKHIRYHDLRHSCASLLLANGVPMKEIQEWLGHSNYRTTADVYSHLDFSSKEHSAEIISHVLAV</sequence>
<dbReference type="RefSeq" id="WP_074718982.1">
    <property type="nucleotide sequence ID" value="NZ_FNWV01000019.1"/>
</dbReference>
<evidence type="ECO:0000256" key="3">
    <source>
        <dbReference type="PROSITE-ProRule" id="PRU01248"/>
    </source>
</evidence>
<organism evidence="6 7">
    <name type="scientific">Ruminococcus flavefaciens</name>
    <dbReference type="NCBI Taxonomy" id="1265"/>
    <lineage>
        <taxon>Bacteria</taxon>
        <taxon>Bacillati</taxon>
        <taxon>Bacillota</taxon>
        <taxon>Clostridia</taxon>
        <taxon>Eubacteriales</taxon>
        <taxon>Oscillospiraceae</taxon>
        <taxon>Ruminococcus</taxon>
    </lineage>
</organism>
<dbReference type="OrthoDB" id="9785687at2"/>
<dbReference type="InterPro" id="IPR044068">
    <property type="entry name" value="CB"/>
</dbReference>
<evidence type="ECO:0000313" key="6">
    <source>
        <dbReference type="EMBL" id="SEH86189.1"/>
    </source>
</evidence>
<evidence type="ECO:0000256" key="1">
    <source>
        <dbReference type="ARBA" id="ARBA00023125"/>
    </source>
</evidence>
<name>A0A1H6LCP2_RUMFL</name>
<evidence type="ECO:0000259" key="5">
    <source>
        <dbReference type="PROSITE" id="PS51900"/>
    </source>
</evidence>
<proteinExistence type="predicted"/>
<evidence type="ECO:0000256" key="2">
    <source>
        <dbReference type="ARBA" id="ARBA00023172"/>
    </source>
</evidence>
<evidence type="ECO:0000259" key="4">
    <source>
        <dbReference type="PROSITE" id="PS51898"/>
    </source>
</evidence>
<keyword evidence="1 3" id="KW-0238">DNA-binding</keyword>
<dbReference type="PROSITE" id="PS51900">
    <property type="entry name" value="CB"/>
    <property type="match status" value="1"/>
</dbReference>
<protein>
    <submittedName>
        <fullName evidence="6">Site-specific recombinase XerD</fullName>
    </submittedName>
</protein>
<dbReference type="Proteomes" id="UP000183190">
    <property type="component" value="Unassembled WGS sequence"/>
</dbReference>
<dbReference type="PANTHER" id="PTHR30349">
    <property type="entry name" value="PHAGE INTEGRASE-RELATED"/>
    <property type="match status" value="1"/>
</dbReference>
<dbReference type="EMBL" id="FNWV01000019">
    <property type="protein sequence ID" value="SEH86189.1"/>
    <property type="molecule type" value="Genomic_DNA"/>
</dbReference>
<dbReference type="GO" id="GO:0003677">
    <property type="term" value="F:DNA binding"/>
    <property type="evidence" value="ECO:0007669"/>
    <property type="project" value="UniProtKB-UniRule"/>
</dbReference>
<dbReference type="Gene3D" id="1.10.443.10">
    <property type="entry name" value="Intergrase catalytic core"/>
    <property type="match status" value="1"/>
</dbReference>
<dbReference type="InterPro" id="IPR010998">
    <property type="entry name" value="Integrase_recombinase_N"/>
</dbReference>
<dbReference type="InterPro" id="IPR011010">
    <property type="entry name" value="DNA_brk_join_enz"/>
</dbReference>
<feature type="domain" description="Tyr recombinase" evidence="4">
    <location>
        <begin position="192"/>
        <end position="399"/>
    </location>
</feature>
<dbReference type="Gene3D" id="1.10.150.130">
    <property type="match status" value="1"/>
</dbReference>
<dbReference type="PROSITE" id="PS51898">
    <property type="entry name" value="TYR_RECOMBINASE"/>
    <property type="match status" value="1"/>
</dbReference>